<keyword evidence="9" id="KW-1185">Reference proteome</keyword>
<dbReference type="RefSeq" id="WP_055628922.1">
    <property type="nucleotide sequence ID" value="NZ_JBHSPC010000107.1"/>
</dbReference>
<evidence type="ECO:0000256" key="5">
    <source>
        <dbReference type="ARBA" id="ARBA00023002"/>
    </source>
</evidence>
<dbReference type="SUPFAM" id="SSF56645">
    <property type="entry name" value="Acyl-CoA dehydrogenase NM domain-like"/>
    <property type="match status" value="1"/>
</dbReference>
<evidence type="ECO:0000256" key="2">
    <source>
        <dbReference type="ARBA" id="ARBA00009347"/>
    </source>
</evidence>
<dbReference type="EMBL" id="JBHSPC010000107">
    <property type="protein sequence ID" value="MFC5674319.1"/>
    <property type="molecule type" value="Genomic_DNA"/>
</dbReference>
<dbReference type="Gene3D" id="1.10.540.10">
    <property type="entry name" value="Acyl-CoA dehydrogenase/oxidase, N-terminal domain"/>
    <property type="match status" value="1"/>
</dbReference>
<dbReference type="InterPro" id="IPR009075">
    <property type="entry name" value="AcylCo_DH/oxidase_C"/>
</dbReference>
<keyword evidence="4" id="KW-0274">FAD</keyword>
<keyword evidence="3" id="KW-0285">Flavoprotein</keyword>
<comment type="similarity">
    <text evidence="2">Belongs to the acyl-CoA dehydrogenase family.</text>
</comment>
<dbReference type="PANTHER" id="PTHR43884">
    <property type="entry name" value="ACYL-COA DEHYDROGENASE"/>
    <property type="match status" value="1"/>
</dbReference>
<dbReference type="Proteomes" id="UP001596183">
    <property type="component" value="Unassembled WGS sequence"/>
</dbReference>
<dbReference type="SUPFAM" id="SSF47203">
    <property type="entry name" value="Acyl-CoA dehydrogenase C-terminal domain-like"/>
    <property type="match status" value="1"/>
</dbReference>
<dbReference type="InterPro" id="IPR037069">
    <property type="entry name" value="AcylCoA_DH/ox_N_sf"/>
</dbReference>
<dbReference type="InterPro" id="IPR013786">
    <property type="entry name" value="AcylCoA_DH/ox_N"/>
</dbReference>
<proteinExistence type="inferred from homology"/>
<evidence type="ECO:0000313" key="9">
    <source>
        <dbReference type="Proteomes" id="UP001596183"/>
    </source>
</evidence>
<dbReference type="InterPro" id="IPR036250">
    <property type="entry name" value="AcylCo_DH-like_C"/>
</dbReference>
<evidence type="ECO:0000256" key="4">
    <source>
        <dbReference type="ARBA" id="ARBA00022827"/>
    </source>
</evidence>
<name>A0ABW0XXA1_9ACTN</name>
<dbReference type="PANTHER" id="PTHR43884:SF20">
    <property type="entry name" value="ACYL-COA DEHYDROGENASE FADE28"/>
    <property type="match status" value="1"/>
</dbReference>
<evidence type="ECO:0000259" key="6">
    <source>
        <dbReference type="Pfam" id="PF00441"/>
    </source>
</evidence>
<dbReference type="Pfam" id="PF00441">
    <property type="entry name" value="Acyl-CoA_dh_1"/>
    <property type="match status" value="1"/>
</dbReference>
<dbReference type="Gene3D" id="1.20.140.10">
    <property type="entry name" value="Butyryl-CoA Dehydrogenase, subunit A, domain 3"/>
    <property type="match status" value="1"/>
</dbReference>
<comment type="caution">
    <text evidence="8">The sequence shown here is derived from an EMBL/GenBank/DDBJ whole genome shotgun (WGS) entry which is preliminary data.</text>
</comment>
<comment type="cofactor">
    <cofactor evidence="1">
        <name>FAD</name>
        <dbReference type="ChEBI" id="CHEBI:57692"/>
    </cofactor>
</comment>
<evidence type="ECO:0000256" key="3">
    <source>
        <dbReference type="ARBA" id="ARBA00022630"/>
    </source>
</evidence>
<protein>
    <submittedName>
        <fullName evidence="8">Acyl-CoA dehydrogenase family protein</fullName>
    </submittedName>
</protein>
<reference evidence="9" key="1">
    <citation type="journal article" date="2019" name="Int. J. Syst. Evol. Microbiol.">
        <title>The Global Catalogue of Microorganisms (GCM) 10K type strain sequencing project: providing services to taxonomists for standard genome sequencing and annotation.</title>
        <authorList>
            <consortium name="The Broad Institute Genomics Platform"/>
            <consortium name="The Broad Institute Genome Sequencing Center for Infectious Disease"/>
            <person name="Wu L."/>
            <person name="Ma J."/>
        </authorList>
    </citation>
    <scope>NUCLEOTIDE SEQUENCE [LARGE SCALE GENOMIC DNA]</scope>
    <source>
        <strain evidence="9">JCM 13852</strain>
    </source>
</reference>
<sequence length="317" mass="32697">MDFELTAEQKAFAASLDALLASSRTVDAARAWAEGSHGPGLEIWGRLAEQGVNALLVAEEDGGVGGSFVDLAVAHEALGRHLAVGPWIESTAFLAATLSGKEATAIAEGLVASVPIDGYVLDADVATVVGDGCVGDLAESVDITRRLFRCEAPAPGVHATSAGAGFEAACLAASAQLLGSAERVLADTVAYAEQRRQFGRAIGSFQAVKHALADVRIQLDFVRPLIHGAALALDAGGADAARSVSAAKACASDAAVLAARTGLQVHGAVGYTRELDLSLWLLRIQALSTAWGTPAFHRQRVLDSLLGERDVRQGAAR</sequence>
<keyword evidence="5" id="KW-0560">Oxidoreductase</keyword>
<evidence type="ECO:0000313" key="8">
    <source>
        <dbReference type="EMBL" id="MFC5674319.1"/>
    </source>
</evidence>
<accession>A0ABW0XXA1</accession>
<feature type="domain" description="Acyl-CoA dehydrogenase/oxidase N-terminal" evidence="7">
    <location>
        <begin position="6"/>
        <end position="84"/>
    </location>
</feature>
<gene>
    <name evidence="8" type="ORF">ACFP2V_30865</name>
</gene>
<evidence type="ECO:0000259" key="7">
    <source>
        <dbReference type="Pfam" id="PF02771"/>
    </source>
</evidence>
<dbReference type="Pfam" id="PF02771">
    <property type="entry name" value="Acyl-CoA_dh_N"/>
    <property type="match status" value="1"/>
</dbReference>
<dbReference type="InterPro" id="IPR009100">
    <property type="entry name" value="AcylCoA_DH/oxidase_NM_dom_sf"/>
</dbReference>
<feature type="domain" description="Acyl-CoA dehydrogenase/oxidase C-terminal" evidence="6">
    <location>
        <begin position="166"/>
        <end position="305"/>
    </location>
</feature>
<organism evidence="8 9">
    <name type="scientific">Streptomyces incanus</name>
    <dbReference type="NCBI Taxonomy" id="887453"/>
    <lineage>
        <taxon>Bacteria</taxon>
        <taxon>Bacillati</taxon>
        <taxon>Actinomycetota</taxon>
        <taxon>Actinomycetes</taxon>
        <taxon>Kitasatosporales</taxon>
        <taxon>Streptomycetaceae</taxon>
        <taxon>Streptomyces</taxon>
    </lineage>
</organism>
<evidence type="ECO:0000256" key="1">
    <source>
        <dbReference type="ARBA" id="ARBA00001974"/>
    </source>
</evidence>